<gene>
    <name evidence="2" type="ORF">ASPCAL10061</name>
</gene>
<dbReference type="OrthoDB" id="3922785at2759"/>
<dbReference type="Proteomes" id="UP000054771">
    <property type="component" value="Unassembled WGS sequence"/>
</dbReference>
<accession>A0A0U5CBQ6</accession>
<dbReference type="AlphaFoldDB" id="A0A0U5CBQ6"/>
<feature type="region of interest" description="Disordered" evidence="1">
    <location>
        <begin position="1"/>
        <end position="38"/>
    </location>
</feature>
<sequence length="505" mass="55580">MGDKNSRPGSMPVSIPTITSTGSSPTETATGQPPHTYARRFGRTYRGLDNLTTASLCSRNVGKVRADCRLRVAKSQWGSLGALEKPAAIIYMDLAIDQPSNCRLESATVLITLEEASHSRIPCQNKPLQMTDYYGPKQLSGEATKVTVTRSVHLVPQVNVMGSGGGGLGVEREKSASYNTRWTFTGGLLAGEQMSPFWRTLKWELRENEAGARSNRSPVIHTAFSLQHSDRPFIMRTEIQGRLQSSRDRFRQKMRFPRPNDSQQGRSDTLVCPNIVSARGRPLDMLAMGLSSAMERENLMRVPVEVPDALPVSFSVDGDAATATPRPGTPLFAQRTTEMPVKYSTEQRRLTRETTPELFLSPDDAASITGNRLASSVSNLSSASTLVNTPRTPLSRDTSSAILDSAINCFNRRPRERSMGKETPQQPQSLQIPRLKEPLSTPQDPTLVLLSRYPFLIFILRIMAGVLDLMPGSQPANNKTKIDETCGTEETAALKTPYSGQWPQE</sequence>
<feature type="region of interest" description="Disordered" evidence="1">
    <location>
        <begin position="412"/>
        <end position="438"/>
    </location>
</feature>
<evidence type="ECO:0000313" key="2">
    <source>
        <dbReference type="EMBL" id="CEL06892.1"/>
    </source>
</evidence>
<proteinExistence type="predicted"/>
<protein>
    <submittedName>
        <fullName evidence="2">Uncharacterized protein</fullName>
    </submittedName>
</protein>
<evidence type="ECO:0000313" key="3">
    <source>
        <dbReference type="Proteomes" id="UP000054771"/>
    </source>
</evidence>
<evidence type="ECO:0000256" key="1">
    <source>
        <dbReference type="SAM" id="MobiDB-lite"/>
    </source>
</evidence>
<dbReference type="EMBL" id="CDMC01000008">
    <property type="protein sequence ID" value="CEL06892.1"/>
    <property type="molecule type" value="Genomic_DNA"/>
</dbReference>
<feature type="compositionally biased region" description="Low complexity" evidence="1">
    <location>
        <begin position="14"/>
        <end position="26"/>
    </location>
</feature>
<organism evidence="2 3">
    <name type="scientific">Aspergillus calidoustus</name>
    <dbReference type="NCBI Taxonomy" id="454130"/>
    <lineage>
        <taxon>Eukaryota</taxon>
        <taxon>Fungi</taxon>
        <taxon>Dikarya</taxon>
        <taxon>Ascomycota</taxon>
        <taxon>Pezizomycotina</taxon>
        <taxon>Eurotiomycetes</taxon>
        <taxon>Eurotiomycetidae</taxon>
        <taxon>Eurotiales</taxon>
        <taxon>Aspergillaceae</taxon>
        <taxon>Aspergillus</taxon>
        <taxon>Aspergillus subgen. Nidulantes</taxon>
    </lineage>
</organism>
<reference evidence="3" key="1">
    <citation type="journal article" date="2016" name="Genome Announc.">
        <title>Draft genome sequences of fungus Aspergillus calidoustus.</title>
        <authorList>
            <person name="Horn F."/>
            <person name="Linde J."/>
            <person name="Mattern D.J."/>
            <person name="Walther G."/>
            <person name="Guthke R."/>
            <person name="Scherlach K."/>
            <person name="Martin K."/>
            <person name="Brakhage A.A."/>
            <person name="Petzke L."/>
            <person name="Valiante V."/>
        </authorList>
    </citation>
    <scope>NUCLEOTIDE SEQUENCE [LARGE SCALE GENOMIC DNA]</scope>
    <source>
        <strain evidence="3">SF006504</strain>
    </source>
</reference>
<name>A0A0U5CBQ6_ASPCI</name>
<keyword evidence="3" id="KW-1185">Reference proteome</keyword>